<evidence type="ECO:0000313" key="3">
    <source>
        <dbReference type="Proteomes" id="UP000448575"/>
    </source>
</evidence>
<comment type="caution">
    <text evidence="2">The sequence shown here is derived from an EMBL/GenBank/DDBJ whole genome shotgun (WGS) entry which is preliminary data.</text>
</comment>
<protein>
    <submittedName>
        <fullName evidence="2">Helix-turn-helix domain-containing protein</fullName>
    </submittedName>
</protein>
<reference evidence="2 3" key="1">
    <citation type="submission" date="2019-12" db="EMBL/GenBank/DDBJ databases">
        <title>Novel species isolated from a subtropical stream in China.</title>
        <authorList>
            <person name="Lu H."/>
        </authorList>
    </citation>
    <scope>NUCLEOTIDE SEQUENCE [LARGE SCALE GENOMIC DNA]</scope>
    <source>
        <strain evidence="2 3">DS3</strain>
    </source>
</reference>
<name>A0A6N9HC87_9BURK</name>
<evidence type="ECO:0000259" key="1">
    <source>
        <dbReference type="PROSITE" id="PS50943"/>
    </source>
</evidence>
<dbReference type="Pfam" id="PF13560">
    <property type="entry name" value="HTH_31"/>
    <property type="match status" value="1"/>
</dbReference>
<dbReference type="RefSeq" id="WP_161024091.1">
    <property type="nucleotide sequence ID" value="NZ_WWCJ01000002.1"/>
</dbReference>
<proteinExistence type="predicted"/>
<dbReference type="EMBL" id="WWCJ01000002">
    <property type="protein sequence ID" value="MYN01066.1"/>
    <property type="molecule type" value="Genomic_DNA"/>
</dbReference>
<sequence>MPSFLDFTFASDAEIAQALGKRLAAVRLRRGWSQAELASRAGLSRNAVQTFETAGTSTLSSLIALVRALGLEGELSELFVLPEPTSIAAMEAEAVGQRKRAPRTRKGLP</sequence>
<dbReference type="Proteomes" id="UP000448575">
    <property type="component" value="Unassembled WGS sequence"/>
</dbReference>
<dbReference type="SMART" id="SM00530">
    <property type="entry name" value="HTH_XRE"/>
    <property type="match status" value="1"/>
</dbReference>
<dbReference type="CDD" id="cd00093">
    <property type="entry name" value="HTH_XRE"/>
    <property type="match status" value="1"/>
</dbReference>
<dbReference type="InterPro" id="IPR001387">
    <property type="entry name" value="Cro/C1-type_HTH"/>
</dbReference>
<feature type="domain" description="HTH cro/C1-type" evidence="1">
    <location>
        <begin position="23"/>
        <end position="78"/>
    </location>
</feature>
<keyword evidence="3" id="KW-1185">Reference proteome</keyword>
<evidence type="ECO:0000313" key="2">
    <source>
        <dbReference type="EMBL" id="MYN01066.1"/>
    </source>
</evidence>
<dbReference type="GO" id="GO:0003677">
    <property type="term" value="F:DNA binding"/>
    <property type="evidence" value="ECO:0007669"/>
    <property type="project" value="InterPro"/>
</dbReference>
<accession>A0A6N9HC87</accession>
<dbReference type="AlphaFoldDB" id="A0A6N9HC87"/>
<dbReference type="SUPFAM" id="SSF47413">
    <property type="entry name" value="lambda repressor-like DNA-binding domains"/>
    <property type="match status" value="1"/>
</dbReference>
<organism evidence="2 3">
    <name type="scientific">Pseudoduganella guangdongensis</name>
    <dbReference type="NCBI Taxonomy" id="2692179"/>
    <lineage>
        <taxon>Bacteria</taxon>
        <taxon>Pseudomonadati</taxon>
        <taxon>Pseudomonadota</taxon>
        <taxon>Betaproteobacteria</taxon>
        <taxon>Burkholderiales</taxon>
        <taxon>Oxalobacteraceae</taxon>
        <taxon>Telluria group</taxon>
        <taxon>Pseudoduganella</taxon>
    </lineage>
</organism>
<dbReference type="PROSITE" id="PS50943">
    <property type="entry name" value="HTH_CROC1"/>
    <property type="match status" value="1"/>
</dbReference>
<dbReference type="InterPro" id="IPR010982">
    <property type="entry name" value="Lambda_DNA-bd_dom_sf"/>
</dbReference>
<dbReference type="Gene3D" id="1.10.260.40">
    <property type="entry name" value="lambda repressor-like DNA-binding domains"/>
    <property type="match status" value="1"/>
</dbReference>
<gene>
    <name evidence="2" type="ORF">GTP41_03035</name>
</gene>